<dbReference type="InterPro" id="IPR053781">
    <property type="entry name" value="F-box_AtFBL13-like"/>
</dbReference>
<dbReference type="InterPro" id="IPR055294">
    <property type="entry name" value="FBL60-like"/>
</dbReference>
<dbReference type="SUPFAM" id="SSF81383">
    <property type="entry name" value="F-box domain"/>
    <property type="match status" value="1"/>
</dbReference>
<protein>
    <recommendedName>
        <fullName evidence="1">F-box domain-containing protein</fullName>
    </recommendedName>
</protein>
<dbReference type="PANTHER" id="PTHR31293">
    <property type="entry name" value="RNI-LIKE SUPERFAMILY PROTEIN"/>
    <property type="match status" value="1"/>
</dbReference>
<dbReference type="SUPFAM" id="SSF52047">
    <property type="entry name" value="RNI-like"/>
    <property type="match status" value="1"/>
</dbReference>
<evidence type="ECO:0000259" key="1">
    <source>
        <dbReference type="PROSITE" id="PS50181"/>
    </source>
</evidence>
<dbReference type="Proteomes" id="UP000426265">
    <property type="component" value="Unassembled WGS sequence"/>
</dbReference>
<accession>A0A654FJ20</accession>
<dbReference type="Gene3D" id="3.80.10.10">
    <property type="entry name" value="Ribonuclease Inhibitor"/>
    <property type="match status" value="1"/>
</dbReference>
<dbReference type="PROSITE" id="PS50181">
    <property type="entry name" value="FBOX"/>
    <property type="match status" value="1"/>
</dbReference>
<evidence type="ECO:0000313" key="3">
    <source>
        <dbReference type="Proteomes" id="UP000426265"/>
    </source>
</evidence>
<dbReference type="CDD" id="cd22160">
    <property type="entry name" value="F-box_AtFBL13-like"/>
    <property type="match status" value="1"/>
</dbReference>
<dbReference type="Pfam" id="PF24758">
    <property type="entry name" value="LRR_At5g56370"/>
    <property type="match status" value="1"/>
</dbReference>
<dbReference type="ExpressionAtlas" id="A0A654FJ20">
    <property type="expression patterns" value="baseline and differential"/>
</dbReference>
<dbReference type="AlphaFoldDB" id="A0A654FJ20"/>
<dbReference type="InterPro" id="IPR036047">
    <property type="entry name" value="F-box-like_dom_sf"/>
</dbReference>
<gene>
    <name evidence="2" type="ORF">AN1_LOCUS16271</name>
</gene>
<name>A0A654FJ20_ARATH</name>
<dbReference type="InterPro" id="IPR032675">
    <property type="entry name" value="LRR_dom_sf"/>
</dbReference>
<dbReference type="InterPro" id="IPR001810">
    <property type="entry name" value="F-box_dom"/>
</dbReference>
<dbReference type="InterPro" id="IPR006566">
    <property type="entry name" value="FBD"/>
</dbReference>
<organism evidence="2 3">
    <name type="scientific">Arabidopsis thaliana</name>
    <name type="common">Mouse-ear cress</name>
    <dbReference type="NCBI Taxonomy" id="3702"/>
    <lineage>
        <taxon>Eukaryota</taxon>
        <taxon>Viridiplantae</taxon>
        <taxon>Streptophyta</taxon>
        <taxon>Embryophyta</taxon>
        <taxon>Tracheophyta</taxon>
        <taxon>Spermatophyta</taxon>
        <taxon>Magnoliopsida</taxon>
        <taxon>eudicotyledons</taxon>
        <taxon>Gunneridae</taxon>
        <taxon>Pentapetalae</taxon>
        <taxon>rosids</taxon>
        <taxon>malvids</taxon>
        <taxon>Brassicales</taxon>
        <taxon>Brassicaceae</taxon>
        <taxon>Camelineae</taxon>
        <taxon>Arabidopsis</taxon>
    </lineage>
</organism>
<dbReference type="Gene3D" id="1.20.1280.50">
    <property type="match status" value="1"/>
</dbReference>
<dbReference type="PANTHER" id="PTHR31293:SF12">
    <property type="entry name" value="RNI-LIKE SUPERFAMILY PROTEIN"/>
    <property type="match status" value="1"/>
</dbReference>
<dbReference type="EMBL" id="CACRSJ010000106">
    <property type="protein sequence ID" value="VYS60836.1"/>
    <property type="molecule type" value="Genomic_DNA"/>
</dbReference>
<dbReference type="InterPro" id="IPR055411">
    <property type="entry name" value="LRR_FXL15/At3g58940/PEG3-like"/>
</dbReference>
<reference evidence="2 3" key="1">
    <citation type="submission" date="2019-11" db="EMBL/GenBank/DDBJ databases">
        <authorList>
            <person name="Jiao W.-B."/>
            <person name="Schneeberger K."/>
        </authorList>
    </citation>
    <scope>NUCLEOTIDE SEQUENCE [LARGE SCALE GENOMIC DNA]</scope>
    <source>
        <strain evidence="3">cv. An-1</strain>
    </source>
</reference>
<evidence type="ECO:0000313" key="2">
    <source>
        <dbReference type="EMBL" id="VYS60836.1"/>
    </source>
</evidence>
<dbReference type="Pfam" id="PF00646">
    <property type="entry name" value="F-box"/>
    <property type="match status" value="1"/>
</dbReference>
<dbReference type="SMART" id="SM00579">
    <property type="entry name" value="FBD"/>
    <property type="match status" value="1"/>
</dbReference>
<feature type="domain" description="F-box" evidence="1">
    <location>
        <begin position="1"/>
        <end position="53"/>
    </location>
</feature>
<proteinExistence type="predicted"/>
<sequence>MDRISNLPNEIICHIVSFLSAKEAAFASVLSKRWQNLFTIVQKLEFDDSVKNQGSLMDFVNGVLALPVTTRISKFSLRFDSFLKRKLETGLVIGPHVVNRCLCNVLKRGVLDLKLEIYGEDGYLLPSEVFTCKTIVDLKLTSCIFAESYVIDVIPENAFLPGLESLFLKSIWFSDLRGCAFQTLLSACPVLKTLTIYDVQWEKWKWSRTVSSPTLERLIIQRTEFTYFNGSDFKSITFDTPSLTYLKYIDFVPEEYPVVNLDSIVEAKLHLILTGNQDYPVRYLGREDDPITSNPTNLIKGLRNVEILHLSTATAQMLCFFPRETLPEFVNLHHLTIGPTYYECFNWRLLPILLKKTPNLKTLMIKGPLHLYYRDFNDDEEEEEPEYYCECSSGCNCLLSCHMEVLEISHYRGTTKELEKLKHFLGKLSCLEHVKLGVWASSDKEKLSITTDLLMLPRASVNCKIQINFS</sequence>